<feature type="domain" description="ZP" evidence="3">
    <location>
        <begin position="1"/>
        <end position="170"/>
    </location>
</feature>
<evidence type="ECO:0000313" key="4">
    <source>
        <dbReference type="EMBL" id="PIO27724.1"/>
    </source>
</evidence>
<dbReference type="Pfam" id="PF00100">
    <property type="entry name" value="Zona_pellucida"/>
    <property type="match status" value="1"/>
</dbReference>
<proteinExistence type="predicted"/>
<dbReference type="InterPro" id="IPR001507">
    <property type="entry name" value="ZP_dom"/>
</dbReference>
<keyword evidence="2" id="KW-1015">Disulfide bond</keyword>
<gene>
    <name evidence="4" type="ORF">AB205_0183490</name>
</gene>
<dbReference type="PROSITE" id="PS51034">
    <property type="entry name" value="ZP_2"/>
    <property type="match status" value="1"/>
</dbReference>
<name>A0A2G9RIQ6_AQUCT</name>
<keyword evidence="1" id="KW-0732">Signal</keyword>
<protein>
    <recommendedName>
        <fullName evidence="3">ZP domain-containing protein</fullName>
    </recommendedName>
</protein>
<organism evidence="4">
    <name type="scientific">Aquarana catesbeiana</name>
    <name type="common">American bullfrog</name>
    <name type="synonym">Rana catesbeiana</name>
    <dbReference type="NCBI Taxonomy" id="8400"/>
    <lineage>
        <taxon>Eukaryota</taxon>
        <taxon>Metazoa</taxon>
        <taxon>Chordata</taxon>
        <taxon>Craniata</taxon>
        <taxon>Vertebrata</taxon>
        <taxon>Euteleostomi</taxon>
        <taxon>Amphibia</taxon>
        <taxon>Batrachia</taxon>
        <taxon>Anura</taxon>
        <taxon>Neobatrachia</taxon>
        <taxon>Ranoidea</taxon>
        <taxon>Ranidae</taxon>
        <taxon>Aquarana</taxon>
    </lineage>
</organism>
<dbReference type="OrthoDB" id="10063988at2759"/>
<sequence>MFAKTNPIQTINDAVMNISCTYALRLNTSLNMTLHPILGITIIPSSIANGTYSVYMVAYTDNKYLTPLTESDPLYVEDTIYISVFIPDLNANTLNLKVVNLYASPDNSTSLQYYLLQNDCPASGVGSGLLTVNNNGVGIEARFAMKVFQIANSNSVYLYAEVAICIGSCN</sequence>
<evidence type="ECO:0000259" key="3">
    <source>
        <dbReference type="PROSITE" id="PS51034"/>
    </source>
</evidence>
<dbReference type="EMBL" id="KV941742">
    <property type="protein sequence ID" value="PIO27724.1"/>
    <property type="molecule type" value="Genomic_DNA"/>
</dbReference>
<dbReference type="Gene3D" id="2.60.40.4100">
    <property type="entry name" value="Zona pellucida, ZP-C domain"/>
    <property type="match status" value="1"/>
</dbReference>
<dbReference type="AlphaFoldDB" id="A0A2G9RIQ6"/>
<evidence type="ECO:0000256" key="2">
    <source>
        <dbReference type="ARBA" id="ARBA00023157"/>
    </source>
</evidence>
<feature type="non-terminal residue" evidence="4">
    <location>
        <position position="170"/>
    </location>
</feature>
<dbReference type="PANTHER" id="PTHR14002">
    <property type="entry name" value="ENDOGLIN/TGF-BETA RECEPTOR TYPE III"/>
    <property type="match status" value="1"/>
</dbReference>
<dbReference type="InterPro" id="IPR055355">
    <property type="entry name" value="ZP-C"/>
</dbReference>
<evidence type="ECO:0000256" key="1">
    <source>
        <dbReference type="ARBA" id="ARBA00022729"/>
    </source>
</evidence>
<accession>A0A2G9RIQ6</accession>
<dbReference type="PANTHER" id="PTHR14002:SF51">
    <property type="entry name" value="THYROID HORMONE DOWN-REGULATED PROTEIN (GENE 17)"/>
    <property type="match status" value="1"/>
</dbReference>
<reference evidence="4" key="1">
    <citation type="submission" date="2017-08" db="EMBL/GenBank/DDBJ databases">
        <title>Assembly of the North American Bullfrog Genome.</title>
        <authorList>
            <person name="Warren R.L."/>
            <person name="Vandervalk B.P."/>
            <person name="Kucuk E."/>
            <person name="Birol I."/>
            <person name="Helbing C."/>
            <person name="Pandoh P."/>
            <person name="Behsaz B."/>
            <person name="Mohamadi H."/>
            <person name="Chu J."/>
            <person name="Jackman S."/>
            <person name="Hammond S.A."/>
            <person name="Veldhoen N."/>
            <person name="Kirk H."/>
            <person name="Zhao Y."/>
            <person name="Coope R."/>
            <person name="Pleasance S."/>
            <person name="Moore R."/>
            <person name="Holt R."/>
        </authorList>
    </citation>
    <scope>NUCLEOTIDE SEQUENCE</scope>
    <source>
        <strain evidence="4">Bruno</strain>
        <tissue evidence="4">Liver</tissue>
    </source>
</reference>
<dbReference type="InterPro" id="IPR042235">
    <property type="entry name" value="ZP-C_dom"/>
</dbReference>